<dbReference type="GO" id="GO:0015030">
    <property type="term" value="C:Cajal body"/>
    <property type="evidence" value="ECO:0007669"/>
    <property type="project" value="TreeGrafter"/>
</dbReference>
<gene>
    <name evidence="3" type="ORF">OKA104_LOCUS12909</name>
</gene>
<feature type="compositionally biased region" description="Low complexity" evidence="1">
    <location>
        <begin position="166"/>
        <end position="184"/>
    </location>
</feature>
<dbReference type="PANTHER" id="PTHR15197:SF0">
    <property type="entry name" value="COILIN"/>
    <property type="match status" value="1"/>
</dbReference>
<organism evidence="3 4">
    <name type="scientific">Adineta steineri</name>
    <dbReference type="NCBI Taxonomy" id="433720"/>
    <lineage>
        <taxon>Eukaryota</taxon>
        <taxon>Metazoa</taxon>
        <taxon>Spiralia</taxon>
        <taxon>Gnathifera</taxon>
        <taxon>Rotifera</taxon>
        <taxon>Eurotatoria</taxon>
        <taxon>Bdelloidea</taxon>
        <taxon>Adinetida</taxon>
        <taxon>Adinetidae</taxon>
        <taxon>Adineta</taxon>
    </lineage>
</organism>
<name>A0A818VCR9_9BILA</name>
<feature type="region of interest" description="Disordered" evidence="1">
    <location>
        <begin position="293"/>
        <end position="325"/>
    </location>
</feature>
<evidence type="ECO:0000313" key="3">
    <source>
        <dbReference type="EMBL" id="CAF3707053.1"/>
    </source>
</evidence>
<feature type="compositionally biased region" description="Basic and acidic residues" evidence="1">
    <location>
        <begin position="121"/>
        <end position="134"/>
    </location>
</feature>
<evidence type="ECO:0000256" key="1">
    <source>
        <dbReference type="SAM" id="MobiDB-lite"/>
    </source>
</evidence>
<dbReference type="Pfam" id="PF23086">
    <property type="entry name" value="Tudor_Coilin"/>
    <property type="match status" value="1"/>
</dbReference>
<dbReference type="Proteomes" id="UP000663881">
    <property type="component" value="Unassembled WGS sequence"/>
</dbReference>
<feature type="compositionally biased region" description="Basic and acidic residues" evidence="1">
    <location>
        <begin position="303"/>
        <end position="314"/>
    </location>
</feature>
<dbReference type="GO" id="GO:0000387">
    <property type="term" value="P:spliceosomal snRNP assembly"/>
    <property type="evidence" value="ECO:0007669"/>
    <property type="project" value="TreeGrafter"/>
</dbReference>
<feature type="compositionally biased region" description="Basic and acidic residues" evidence="1">
    <location>
        <begin position="153"/>
        <end position="164"/>
    </location>
</feature>
<evidence type="ECO:0000313" key="4">
    <source>
        <dbReference type="Proteomes" id="UP000663881"/>
    </source>
</evidence>
<dbReference type="GO" id="GO:0030620">
    <property type="term" value="F:U2 snRNA binding"/>
    <property type="evidence" value="ECO:0007669"/>
    <property type="project" value="TreeGrafter"/>
</dbReference>
<feature type="domain" description="Coilin tudor" evidence="2">
    <location>
        <begin position="514"/>
        <end position="601"/>
    </location>
</feature>
<dbReference type="EMBL" id="CAJOAY010000635">
    <property type="protein sequence ID" value="CAF3707053.1"/>
    <property type="molecule type" value="Genomic_DNA"/>
</dbReference>
<dbReference type="PANTHER" id="PTHR15197">
    <property type="entry name" value="COILIN P80"/>
    <property type="match status" value="1"/>
</dbReference>
<reference evidence="3" key="1">
    <citation type="submission" date="2021-02" db="EMBL/GenBank/DDBJ databases">
        <authorList>
            <person name="Nowell W R."/>
        </authorList>
    </citation>
    <scope>NUCLEOTIDE SEQUENCE</scope>
</reference>
<feature type="region of interest" description="Disordered" evidence="1">
    <location>
        <begin position="116"/>
        <end position="204"/>
    </location>
</feature>
<accession>A0A818VCR9</accession>
<dbReference type="GO" id="GO:0030619">
    <property type="term" value="F:U1 snRNA binding"/>
    <property type="evidence" value="ECO:0007669"/>
    <property type="project" value="TreeGrafter"/>
</dbReference>
<protein>
    <recommendedName>
        <fullName evidence="2">Coilin tudor domain-containing protein</fullName>
    </recommendedName>
</protein>
<sequence length="655" mass="74644">MNAIRVQIHLKYFCDENSSKQFHNFWYAFEPSKLLTIKDILEDIQLNYLKDQEKCDERTFIIHLDECQLLPFTSSQILRDNDRLILMPLTAHKLHQKSFQDSINFNISSSTAIEPSVIKGDNNHKQRQDLESTRQDMLTESTIAIEPSMITSEDNHKRRQRLESNEQSMSTESTITIIPSIIKSENNHKRRQRLESNEQSMSTESTITIIPSVEIVNEQPRKKKTKEKSSADQVINIPIIQCIPEPPVTQSKSPVVQIPKEPIIEKEINSELPLSLPSTNGYIRELKSKTPAWKAQKPLPKGNVKDKSHVRFDSDSDDESLSQTSNNIEEISTSTITEEMNTSNTIEEKNTSNTIEEKNTSNIIEEKNTTNPLPLVNGSNSSVRIHYIPTPISTDVIKDSTKTNNNNNNKKKTIDLLFEMKQHKTIEENQAKKIRQQLGKKRAQHKKRALEYMSMANFVDQAFGLDKNDLENQIASNGNHSSSSSSPQTLPTSFNKLARLPLVAEAIDNNEKIYDLYPPITQCPTIQTRIAFKLLELSEDFCPKMSEFKEGTVIDVNETTGELTIQLDKPLQSAFNQPSKFYAPSDELLEQQEEESTTTDYYVIKVCKHLLDNADRVSVKKDIMAHIALNNNGNNTTPFMDRLSHAVIKETSKNL</sequence>
<proteinExistence type="predicted"/>
<dbReference type="AlphaFoldDB" id="A0A818VCR9"/>
<evidence type="ECO:0000259" key="2">
    <source>
        <dbReference type="Pfam" id="PF23086"/>
    </source>
</evidence>
<dbReference type="InterPro" id="IPR024822">
    <property type="entry name" value="Coilin"/>
</dbReference>
<dbReference type="InterPro" id="IPR056398">
    <property type="entry name" value="Tudor_Coilin"/>
</dbReference>
<comment type="caution">
    <text evidence="3">The sequence shown here is derived from an EMBL/GenBank/DDBJ whole genome shotgun (WGS) entry which is preliminary data.</text>
</comment>